<accession>A0AA36B2M2</accession>
<proteinExistence type="predicted"/>
<evidence type="ECO:0000256" key="1">
    <source>
        <dbReference type="SAM" id="MobiDB-lite"/>
    </source>
</evidence>
<protein>
    <submittedName>
        <fullName evidence="2">Uncharacterized protein</fullName>
    </submittedName>
</protein>
<keyword evidence="3" id="KW-1185">Reference proteome</keyword>
<organism evidence="2 3">
    <name type="scientific">Octopus vulgaris</name>
    <name type="common">Common octopus</name>
    <dbReference type="NCBI Taxonomy" id="6645"/>
    <lineage>
        <taxon>Eukaryota</taxon>
        <taxon>Metazoa</taxon>
        <taxon>Spiralia</taxon>
        <taxon>Lophotrochozoa</taxon>
        <taxon>Mollusca</taxon>
        <taxon>Cephalopoda</taxon>
        <taxon>Coleoidea</taxon>
        <taxon>Octopodiformes</taxon>
        <taxon>Octopoda</taxon>
        <taxon>Incirrata</taxon>
        <taxon>Octopodidae</taxon>
        <taxon>Octopus</taxon>
    </lineage>
</organism>
<evidence type="ECO:0000313" key="2">
    <source>
        <dbReference type="EMBL" id="CAI9726489.1"/>
    </source>
</evidence>
<gene>
    <name evidence="2" type="ORF">OCTVUL_1B004889</name>
</gene>
<dbReference type="Proteomes" id="UP001162480">
    <property type="component" value="Chromosome 8"/>
</dbReference>
<feature type="compositionally biased region" description="Acidic residues" evidence="1">
    <location>
        <begin position="16"/>
        <end position="33"/>
    </location>
</feature>
<reference evidence="2" key="1">
    <citation type="submission" date="2023-08" db="EMBL/GenBank/DDBJ databases">
        <authorList>
            <person name="Alioto T."/>
            <person name="Alioto T."/>
            <person name="Gomez Garrido J."/>
        </authorList>
    </citation>
    <scope>NUCLEOTIDE SEQUENCE</scope>
</reference>
<feature type="region of interest" description="Disordered" evidence="1">
    <location>
        <begin position="16"/>
        <end position="43"/>
    </location>
</feature>
<name>A0AA36B2M2_OCTVU</name>
<sequence length="81" mass="9204">MPEEFKHQLYRFDVNDDYDVDDDEMNDEEDGTENADQNKADVGDDADHLISTTLLAALNVETNNKRATLSPPLNVSRFQSE</sequence>
<evidence type="ECO:0000313" key="3">
    <source>
        <dbReference type="Proteomes" id="UP001162480"/>
    </source>
</evidence>
<dbReference type="AlphaFoldDB" id="A0AA36B2M2"/>
<dbReference type="EMBL" id="OX597821">
    <property type="protein sequence ID" value="CAI9726489.1"/>
    <property type="molecule type" value="Genomic_DNA"/>
</dbReference>